<protein>
    <submittedName>
        <fullName evidence="2">Uncharacterized protein</fullName>
    </submittedName>
</protein>
<feature type="transmembrane region" description="Helical" evidence="1">
    <location>
        <begin position="15"/>
        <end position="43"/>
    </location>
</feature>
<dbReference type="Proteomes" id="UP000197269">
    <property type="component" value="Unassembled WGS sequence"/>
</dbReference>
<keyword evidence="1" id="KW-0812">Transmembrane</keyword>
<keyword evidence="1" id="KW-0472">Membrane</keyword>
<sequence>MAANVSKARQAGQRFGAVVGGVAVLGALGYFIALPVVGSFVGFQYRMSYYREHCDTQQCVRSGFGYRAADWRETLDRERRQTASQVCPYYLNGSMWQQWVSLRNLSWCEAYPEYASK</sequence>
<dbReference type="RefSeq" id="WP_088397109.1">
    <property type="nucleotide sequence ID" value="NZ_MXPU01000032.1"/>
</dbReference>
<accession>A0A246DL93</accession>
<dbReference type="AlphaFoldDB" id="A0A246DL93"/>
<evidence type="ECO:0000256" key="1">
    <source>
        <dbReference type="SAM" id="Phobius"/>
    </source>
</evidence>
<comment type="caution">
    <text evidence="2">The sequence shown here is derived from an EMBL/GenBank/DDBJ whole genome shotgun (WGS) entry which is preliminary data.</text>
</comment>
<evidence type="ECO:0000313" key="3">
    <source>
        <dbReference type="Proteomes" id="UP000197269"/>
    </source>
</evidence>
<organism evidence="2 3">
    <name type="scientific">Rhizobium esperanzae</name>
    <dbReference type="NCBI Taxonomy" id="1967781"/>
    <lineage>
        <taxon>Bacteria</taxon>
        <taxon>Pseudomonadati</taxon>
        <taxon>Pseudomonadota</taxon>
        <taxon>Alphaproteobacteria</taxon>
        <taxon>Hyphomicrobiales</taxon>
        <taxon>Rhizobiaceae</taxon>
        <taxon>Rhizobium/Agrobacterium group</taxon>
        <taxon>Rhizobium</taxon>
    </lineage>
</organism>
<dbReference type="EMBL" id="MXPU01000032">
    <property type="protein sequence ID" value="OWO90003.1"/>
    <property type="molecule type" value="Genomic_DNA"/>
</dbReference>
<name>A0A246DL93_9HYPH</name>
<reference evidence="2 3" key="1">
    <citation type="submission" date="2017-03" db="EMBL/GenBank/DDBJ databases">
        <title>Genome of strain Rhizobium sp. CNPSo 668.</title>
        <authorList>
            <person name="Ribeiro R."/>
        </authorList>
    </citation>
    <scope>NUCLEOTIDE SEQUENCE [LARGE SCALE GENOMIC DNA]</scope>
    <source>
        <strain evidence="2 3">CNPSo 668</strain>
    </source>
</reference>
<evidence type="ECO:0000313" key="2">
    <source>
        <dbReference type="EMBL" id="OWO90003.1"/>
    </source>
</evidence>
<proteinExistence type="predicted"/>
<keyword evidence="1" id="KW-1133">Transmembrane helix</keyword>
<gene>
    <name evidence="2" type="ORF">B5E41_29185</name>
</gene>